<dbReference type="PANTHER" id="PTHR24269">
    <property type="entry name" value="KREMEN PROTEIN"/>
    <property type="match status" value="1"/>
</dbReference>
<keyword evidence="5" id="KW-0472">Membrane</keyword>
<proteinExistence type="predicted"/>
<sequence>MTRNILAQLLSTLLLLAFLSPLASAQALSIYKDSDKYKYQGCFNETNEIENTGKLRALSDGASKAFNGNMTVPMCLSFCSSGTDTDYKYAGVEYSRECWCSQKLSSLATKLDDAACDTPCDGNKEVACGGALKLGVYMVQSGGARVTATAWAASAVAMLALIYL</sequence>
<evidence type="ECO:0000313" key="9">
    <source>
        <dbReference type="EMBL" id="KAF9880027.1"/>
    </source>
</evidence>
<dbReference type="EMBL" id="JAATWM020000006">
    <property type="protein sequence ID" value="KAF9880027.1"/>
    <property type="molecule type" value="Genomic_DNA"/>
</dbReference>
<evidence type="ECO:0000256" key="7">
    <source>
        <dbReference type="SAM" id="SignalP"/>
    </source>
</evidence>
<reference evidence="9" key="1">
    <citation type="submission" date="2020-03" db="EMBL/GenBank/DDBJ databases">
        <authorList>
            <person name="He L."/>
        </authorList>
    </citation>
    <scope>NUCLEOTIDE SEQUENCE</scope>
    <source>
        <strain evidence="9">CkLH20</strain>
    </source>
</reference>
<keyword evidence="3 7" id="KW-0732">Signal</keyword>
<dbReference type="SMART" id="SM00321">
    <property type="entry name" value="WSC"/>
    <property type="match status" value="1"/>
</dbReference>
<evidence type="ECO:0000313" key="10">
    <source>
        <dbReference type="Proteomes" id="UP000781932"/>
    </source>
</evidence>
<dbReference type="OrthoDB" id="5985073at2759"/>
<feature type="chain" id="PRO_5040442228" description="WSC domain-containing protein" evidence="7">
    <location>
        <begin position="26"/>
        <end position="164"/>
    </location>
</feature>
<keyword evidence="10" id="KW-1185">Reference proteome</keyword>
<evidence type="ECO:0000256" key="5">
    <source>
        <dbReference type="ARBA" id="ARBA00023136"/>
    </source>
</evidence>
<evidence type="ECO:0000256" key="3">
    <source>
        <dbReference type="ARBA" id="ARBA00022729"/>
    </source>
</evidence>
<name>A0A9P6ICU9_9PEZI</name>
<keyword evidence="2" id="KW-0812">Transmembrane</keyword>
<evidence type="ECO:0000256" key="6">
    <source>
        <dbReference type="ARBA" id="ARBA00023180"/>
    </source>
</evidence>
<dbReference type="PANTHER" id="PTHR24269:SF16">
    <property type="entry name" value="PROTEIN SLG1"/>
    <property type="match status" value="1"/>
</dbReference>
<organism evidence="9 10">
    <name type="scientific">Colletotrichum karsti</name>
    <dbReference type="NCBI Taxonomy" id="1095194"/>
    <lineage>
        <taxon>Eukaryota</taxon>
        <taxon>Fungi</taxon>
        <taxon>Dikarya</taxon>
        <taxon>Ascomycota</taxon>
        <taxon>Pezizomycotina</taxon>
        <taxon>Sordariomycetes</taxon>
        <taxon>Hypocreomycetidae</taxon>
        <taxon>Glomerellales</taxon>
        <taxon>Glomerellaceae</taxon>
        <taxon>Colletotrichum</taxon>
        <taxon>Colletotrichum boninense species complex</taxon>
    </lineage>
</organism>
<feature type="domain" description="WSC" evidence="8">
    <location>
        <begin position="36"/>
        <end position="140"/>
    </location>
</feature>
<evidence type="ECO:0000256" key="1">
    <source>
        <dbReference type="ARBA" id="ARBA00004167"/>
    </source>
</evidence>
<dbReference type="Proteomes" id="UP000781932">
    <property type="component" value="Unassembled WGS sequence"/>
</dbReference>
<dbReference type="InterPro" id="IPR051836">
    <property type="entry name" value="Kremen_rcpt"/>
</dbReference>
<gene>
    <name evidence="9" type="ORF">CkaCkLH20_02838</name>
</gene>
<dbReference type="AlphaFoldDB" id="A0A9P6ICU9"/>
<keyword evidence="6" id="KW-0325">Glycoprotein</keyword>
<dbReference type="PROSITE" id="PS51212">
    <property type="entry name" value="WSC"/>
    <property type="match status" value="1"/>
</dbReference>
<evidence type="ECO:0000256" key="2">
    <source>
        <dbReference type="ARBA" id="ARBA00022692"/>
    </source>
</evidence>
<keyword evidence="4" id="KW-1133">Transmembrane helix</keyword>
<dbReference type="InterPro" id="IPR002889">
    <property type="entry name" value="WSC_carb-bd"/>
</dbReference>
<dbReference type="Pfam" id="PF01822">
    <property type="entry name" value="WSC"/>
    <property type="match status" value="1"/>
</dbReference>
<evidence type="ECO:0000256" key="4">
    <source>
        <dbReference type="ARBA" id="ARBA00022989"/>
    </source>
</evidence>
<feature type="signal peptide" evidence="7">
    <location>
        <begin position="1"/>
        <end position="25"/>
    </location>
</feature>
<dbReference type="GeneID" id="62158631"/>
<dbReference type="RefSeq" id="XP_038749488.1">
    <property type="nucleotide sequence ID" value="XM_038885557.1"/>
</dbReference>
<evidence type="ECO:0000259" key="8">
    <source>
        <dbReference type="PROSITE" id="PS51212"/>
    </source>
</evidence>
<comment type="subcellular location">
    <subcellularLocation>
        <location evidence="1">Membrane</location>
        <topology evidence="1">Single-pass membrane protein</topology>
    </subcellularLocation>
</comment>
<comment type="caution">
    <text evidence="9">The sequence shown here is derived from an EMBL/GenBank/DDBJ whole genome shotgun (WGS) entry which is preliminary data.</text>
</comment>
<accession>A0A9P6ICU9</accession>
<reference evidence="9" key="2">
    <citation type="submission" date="2020-11" db="EMBL/GenBank/DDBJ databases">
        <title>Whole genome sequencing of Colletotrichum sp.</title>
        <authorList>
            <person name="Li H."/>
        </authorList>
    </citation>
    <scope>NUCLEOTIDE SEQUENCE</scope>
    <source>
        <strain evidence="9">CkLH20</strain>
    </source>
</reference>
<dbReference type="GO" id="GO:0005886">
    <property type="term" value="C:plasma membrane"/>
    <property type="evidence" value="ECO:0007669"/>
    <property type="project" value="TreeGrafter"/>
</dbReference>
<protein>
    <recommendedName>
        <fullName evidence="8">WSC domain-containing protein</fullName>
    </recommendedName>
</protein>